<keyword evidence="6" id="KW-0378">Hydrolase</keyword>
<proteinExistence type="predicted"/>
<sequence>MTAIDWIIVALVALFAIFGYLRGFIVGALALGGFAAGALLGARIGPVILPDGSHSPYAPLFALGGALLVGGLLSSGLEALGLRLRGALRLPGLGVLDGLLGAALTAAVALGLVWIAGAVVLQTPGVRELRREVQRSAVLRELNGVLPPSGPILNALARFDPLPTLRGPDADVAPPSREVLRRPGVRDAAPNVVRILGSACGLGVEGSGWAAGDGLVVTNAHVVAGQDDTIVQVGGEGPSLDAGLVHFDVRNDVAVLRVPGLDLRGLELAPEPRSGTAGAILGYPLNGPFDARAARLGETRTVLSDDAYGSGPVRRSLTVVRGNVRSGNSGGPVVDGDGRVLTTVFAATTSGPRGGYGVPNRVVRSALAGARRGVPVSSGPCAR</sequence>
<dbReference type="GO" id="GO:0004252">
    <property type="term" value="F:serine-type endopeptidase activity"/>
    <property type="evidence" value="ECO:0007669"/>
    <property type="project" value="InterPro"/>
</dbReference>
<accession>A0A840IF32</accession>
<keyword evidence="2 5" id="KW-0812">Transmembrane</keyword>
<evidence type="ECO:0000256" key="1">
    <source>
        <dbReference type="ARBA" id="ARBA00004141"/>
    </source>
</evidence>
<feature type="transmembrane region" description="Helical" evidence="5">
    <location>
        <begin position="100"/>
        <end position="121"/>
    </location>
</feature>
<gene>
    <name evidence="6" type="ORF">BDZ31_002136</name>
</gene>
<keyword evidence="7" id="KW-1185">Reference proteome</keyword>
<evidence type="ECO:0000313" key="7">
    <source>
        <dbReference type="Proteomes" id="UP000585272"/>
    </source>
</evidence>
<dbReference type="GO" id="GO:0016020">
    <property type="term" value="C:membrane"/>
    <property type="evidence" value="ECO:0007669"/>
    <property type="project" value="UniProtKB-SubCell"/>
</dbReference>
<dbReference type="InterPro" id="IPR009003">
    <property type="entry name" value="Peptidase_S1_PA"/>
</dbReference>
<evidence type="ECO:0000256" key="3">
    <source>
        <dbReference type="ARBA" id="ARBA00022989"/>
    </source>
</evidence>
<dbReference type="NCBIfam" id="NF033740">
    <property type="entry name" value="MarP_fam_protase"/>
    <property type="match status" value="1"/>
</dbReference>
<reference evidence="6 7" key="1">
    <citation type="submission" date="2020-08" db="EMBL/GenBank/DDBJ databases">
        <title>Genomic Encyclopedia of Archaeal and Bacterial Type Strains, Phase II (KMG-II): from individual species to whole genera.</title>
        <authorList>
            <person name="Goeker M."/>
        </authorList>
    </citation>
    <scope>NUCLEOTIDE SEQUENCE [LARGE SCALE GENOMIC DNA]</scope>
    <source>
        <strain evidence="6 7">DSM 23288</strain>
    </source>
</reference>
<keyword evidence="3 5" id="KW-1133">Transmembrane helix</keyword>
<evidence type="ECO:0000313" key="6">
    <source>
        <dbReference type="EMBL" id="MBB4662550.1"/>
    </source>
</evidence>
<feature type="transmembrane region" description="Helical" evidence="5">
    <location>
        <begin position="6"/>
        <end position="39"/>
    </location>
</feature>
<dbReference type="Gene3D" id="2.40.10.10">
    <property type="entry name" value="Trypsin-like serine proteases"/>
    <property type="match status" value="2"/>
</dbReference>
<comment type="subcellular location">
    <subcellularLocation>
        <location evidence="1">Membrane</location>
        <topology evidence="1">Multi-pass membrane protein</topology>
    </subcellularLocation>
</comment>
<dbReference type="InterPro" id="IPR043504">
    <property type="entry name" value="Peptidase_S1_PA_chymotrypsin"/>
</dbReference>
<dbReference type="AlphaFoldDB" id="A0A840IF32"/>
<organism evidence="6 7">
    <name type="scientific">Conexibacter arvalis</name>
    <dbReference type="NCBI Taxonomy" id="912552"/>
    <lineage>
        <taxon>Bacteria</taxon>
        <taxon>Bacillati</taxon>
        <taxon>Actinomycetota</taxon>
        <taxon>Thermoleophilia</taxon>
        <taxon>Solirubrobacterales</taxon>
        <taxon>Conexibacteraceae</taxon>
        <taxon>Conexibacter</taxon>
    </lineage>
</organism>
<dbReference type="Pfam" id="PF02674">
    <property type="entry name" value="Colicin_V"/>
    <property type="match status" value="1"/>
</dbReference>
<protein>
    <submittedName>
        <fullName evidence="6">S1-C subfamily serine protease</fullName>
    </submittedName>
</protein>
<dbReference type="EMBL" id="JACHNU010000002">
    <property type="protein sequence ID" value="MBB4662550.1"/>
    <property type="molecule type" value="Genomic_DNA"/>
</dbReference>
<dbReference type="GO" id="GO:0009403">
    <property type="term" value="P:toxin biosynthetic process"/>
    <property type="evidence" value="ECO:0007669"/>
    <property type="project" value="InterPro"/>
</dbReference>
<comment type="caution">
    <text evidence="6">The sequence shown here is derived from an EMBL/GenBank/DDBJ whole genome shotgun (WGS) entry which is preliminary data.</text>
</comment>
<dbReference type="GO" id="GO:0006508">
    <property type="term" value="P:proteolysis"/>
    <property type="evidence" value="ECO:0007669"/>
    <property type="project" value="UniProtKB-KW"/>
</dbReference>
<keyword evidence="6" id="KW-0645">Protease</keyword>
<keyword evidence="4 5" id="KW-0472">Membrane</keyword>
<evidence type="ECO:0000256" key="2">
    <source>
        <dbReference type="ARBA" id="ARBA00022692"/>
    </source>
</evidence>
<evidence type="ECO:0000256" key="5">
    <source>
        <dbReference type="SAM" id="Phobius"/>
    </source>
</evidence>
<dbReference type="InterPro" id="IPR047680">
    <property type="entry name" value="MarP-like"/>
</dbReference>
<dbReference type="InterPro" id="IPR001940">
    <property type="entry name" value="Peptidase_S1C"/>
</dbReference>
<dbReference type="SUPFAM" id="SSF50494">
    <property type="entry name" value="Trypsin-like serine proteases"/>
    <property type="match status" value="1"/>
</dbReference>
<dbReference type="RefSeq" id="WP_183341801.1">
    <property type="nucleotide sequence ID" value="NZ_JACHNU010000002.1"/>
</dbReference>
<dbReference type="Pfam" id="PF13365">
    <property type="entry name" value="Trypsin_2"/>
    <property type="match status" value="1"/>
</dbReference>
<evidence type="ECO:0000256" key="4">
    <source>
        <dbReference type="ARBA" id="ARBA00023136"/>
    </source>
</evidence>
<feature type="transmembrane region" description="Helical" evidence="5">
    <location>
        <begin position="60"/>
        <end position="80"/>
    </location>
</feature>
<dbReference type="Proteomes" id="UP000585272">
    <property type="component" value="Unassembled WGS sequence"/>
</dbReference>
<dbReference type="PRINTS" id="PR00834">
    <property type="entry name" value="PROTEASES2C"/>
</dbReference>
<name>A0A840IF32_9ACTN</name>
<dbReference type="InterPro" id="IPR003825">
    <property type="entry name" value="Colicin-V_CvpA"/>
</dbReference>